<dbReference type="EMBL" id="CP001601">
    <property type="protein sequence ID" value="ACP31768.1"/>
    <property type="molecule type" value="Genomic_DNA"/>
</dbReference>
<dbReference type="SUPFAM" id="SSF52374">
    <property type="entry name" value="Nucleotidylyl transferase"/>
    <property type="match status" value="1"/>
</dbReference>
<evidence type="ECO:0000256" key="7">
    <source>
        <dbReference type="HAMAP-Rule" id="MF_01428"/>
    </source>
</evidence>
<feature type="binding site" evidence="7">
    <location>
        <position position="200"/>
    </location>
    <ligand>
        <name>Zn(2+)</name>
        <dbReference type="ChEBI" id="CHEBI:29105"/>
    </ligand>
</feature>
<evidence type="ECO:0000256" key="2">
    <source>
        <dbReference type="ARBA" id="ARBA00022723"/>
    </source>
</evidence>
<evidence type="ECO:0000256" key="4">
    <source>
        <dbReference type="ARBA" id="ARBA00022833"/>
    </source>
</evidence>
<dbReference type="AlphaFoldDB" id="C3PJP7"/>
<dbReference type="eggNOG" id="COG0008">
    <property type="taxonomic scope" value="Bacteria"/>
</dbReference>
<feature type="binding site" evidence="7">
    <location>
        <position position="352"/>
    </location>
    <ligand>
        <name>ATP</name>
        <dbReference type="ChEBI" id="CHEBI:30616"/>
    </ligand>
</feature>
<comment type="similarity">
    <text evidence="7">Belongs to the class-I aminoacyl-tRNA synthetase family. GluQ subfamily.</text>
</comment>
<organism evidence="10 11">
    <name type="scientific">Corynebacterium aurimucosum (strain ATCC 700975 / DSM 44827 / CIP 107346 / CN-1)</name>
    <name type="common">Corynebacterium nigricans</name>
    <dbReference type="NCBI Taxonomy" id="548476"/>
    <lineage>
        <taxon>Bacteria</taxon>
        <taxon>Bacillati</taxon>
        <taxon>Actinomycetota</taxon>
        <taxon>Actinomycetes</taxon>
        <taxon>Mycobacteriales</taxon>
        <taxon>Corynebacteriaceae</taxon>
        <taxon>Corynebacterium</taxon>
    </lineage>
</organism>
<feature type="domain" description="Glutamyl/glutaminyl-tRNA synthetase class Ib catalytic" evidence="9">
    <location>
        <begin position="110"/>
        <end position="387"/>
    </location>
</feature>
<keyword evidence="5 7" id="KW-0067">ATP-binding</keyword>
<dbReference type="PANTHER" id="PTHR43311:SF1">
    <property type="entry name" value="GLUTAMYL-Q TRNA(ASP) SYNTHETASE"/>
    <property type="match status" value="1"/>
</dbReference>
<evidence type="ECO:0000256" key="1">
    <source>
        <dbReference type="ARBA" id="ARBA00022598"/>
    </source>
</evidence>
<dbReference type="InterPro" id="IPR001412">
    <property type="entry name" value="aa-tRNA-synth_I_CS"/>
</dbReference>
<gene>
    <name evidence="10" type="primary">gltX</name>
    <name evidence="7" type="synonym">gluQ</name>
    <name evidence="10" type="ordered locus">cauri_0169</name>
</gene>
<keyword evidence="11" id="KW-1185">Reference proteome</keyword>
<keyword evidence="8" id="KW-0648">Protein biosynthesis</keyword>
<dbReference type="HAMAP" id="MF_01428">
    <property type="entry name" value="Glu_Q_tRNA_synth"/>
    <property type="match status" value="1"/>
</dbReference>
<dbReference type="NCBIfam" id="NF004315">
    <property type="entry name" value="PRK05710.1-4"/>
    <property type="match status" value="1"/>
</dbReference>
<evidence type="ECO:0000313" key="11">
    <source>
        <dbReference type="Proteomes" id="UP000002077"/>
    </source>
</evidence>
<name>C3PJP7_CORA7</name>
<keyword evidence="2 7" id="KW-0479">Metal-binding</keyword>
<comment type="cofactor">
    <cofactor evidence="7">
        <name>Zn(2+)</name>
        <dbReference type="ChEBI" id="CHEBI:29105"/>
    </cofactor>
    <text evidence="7">Binds 1 zinc ion per subunit.</text>
</comment>
<dbReference type="STRING" id="548476.cauri_0169"/>
<dbReference type="HOGENOM" id="CLU_015768_0_0_11"/>
<proteinExistence type="inferred from homology"/>
<feature type="short sequence motif" description="'HIGH' region" evidence="7">
    <location>
        <begin position="113"/>
        <end position="123"/>
    </location>
</feature>
<feature type="binding site" evidence="7">
    <location>
        <position position="219"/>
    </location>
    <ligand>
        <name>Zn(2+)</name>
        <dbReference type="ChEBI" id="CHEBI:29105"/>
    </ligand>
</feature>
<dbReference type="InterPro" id="IPR022380">
    <property type="entry name" value="Glu-Q_tRNA(Asp)_Synthase"/>
</dbReference>
<dbReference type="GO" id="GO:0006400">
    <property type="term" value="P:tRNA modification"/>
    <property type="evidence" value="ECO:0007669"/>
    <property type="project" value="InterPro"/>
</dbReference>
<accession>C3PJP7</accession>
<dbReference type="Gene3D" id="3.40.50.620">
    <property type="entry name" value="HUPs"/>
    <property type="match status" value="1"/>
</dbReference>
<dbReference type="InterPro" id="IPR014729">
    <property type="entry name" value="Rossmann-like_a/b/a_fold"/>
</dbReference>
<feature type="binding site" evidence="7">
    <location>
        <position position="198"/>
    </location>
    <ligand>
        <name>Zn(2+)</name>
        <dbReference type="ChEBI" id="CHEBI:29105"/>
    </ligand>
</feature>
<feature type="binding site" evidence="7">
    <location>
        <position position="223"/>
    </location>
    <ligand>
        <name>Zn(2+)</name>
        <dbReference type="ChEBI" id="CHEBI:29105"/>
    </ligand>
</feature>
<reference evidence="10 11" key="1">
    <citation type="journal article" date="2010" name="BMC Genomics">
        <title>Complete genome sequence and lifestyle of black-pigmented Corynebacterium aurimucosum ATCC 700975 (formerly C. nigricans CN-1) isolated from a vaginal swab of a woman with spontaneous abortion.</title>
        <authorList>
            <person name="Trost E."/>
            <person name="Gotker S."/>
            <person name="Schneider J."/>
            <person name="Schneiker-Bekel S."/>
            <person name="Szczepanowski R."/>
            <person name="Tilker A."/>
            <person name="Viehoever P."/>
            <person name="Arnold W."/>
            <person name="Bekel T."/>
            <person name="Blom J."/>
            <person name="Gartemann K.H."/>
            <person name="Linke B."/>
            <person name="Goesmann A."/>
            <person name="Puhler A."/>
            <person name="Shukla S.K."/>
            <person name="Tauch A."/>
        </authorList>
    </citation>
    <scope>NUCLEOTIDE SEQUENCE [LARGE SCALE GENOMIC DNA]</scope>
    <source>
        <strain evidence="11">ATCC 700975 / DSM 44827 / CIP 107346 / CN-1</strain>
    </source>
</reference>
<comment type="function">
    <text evidence="7">Catalyzes the tRNA-independent activation of glutamate in presence of ATP and the subsequent transfer of glutamate onto a tRNA(Asp). Glutamate is transferred on the 2-amino-5-(4,5-dihydroxy-2-cyclopenten-1-yl) moiety of the queuosine in the wobble position of the QUC anticodon.</text>
</comment>
<feature type="binding site" evidence="7">
    <location>
        <position position="146"/>
    </location>
    <ligand>
        <name>L-glutamate</name>
        <dbReference type="ChEBI" id="CHEBI:29985"/>
    </ligand>
</feature>
<dbReference type="EC" id="6.1.1.-" evidence="7"/>
<evidence type="ECO:0000256" key="5">
    <source>
        <dbReference type="ARBA" id="ARBA00022840"/>
    </source>
</evidence>
<dbReference type="GO" id="GO:0008270">
    <property type="term" value="F:zinc ion binding"/>
    <property type="evidence" value="ECO:0007669"/>
    <property type="project" value="UniProtKB-UniRule"/>
</dbReference>
<keyword evidence="4 7" id="KW-0862">Zinc</keyword>
<dbReference type="InterPro" id="IPR000924">
    <property type="entry name" value="Glu/Gln-tRNA-synth"/>
</dbReference>
<dbReference type="PRINTS" id="PR00987">
    <property type="entry name" value="TRNASYNTHGLU"/>
</dbReference>
<evidence type="ECO:0000256" key="6">
    <source>
        <dbReference type="ARBA" id="ARBA00023146"/>
    </source>
</evidence>
<dbReference type="PANTHER" id="PTHR43311">
    <property type="entry name" value="GLUTAMATE--TRNA LIGASE"/>
    <property type="match status" value="1"/>
</dbReference>
<protein>
    <recommendedName>
        <fullName evidence="7">Glutamyl-Q tRNA(Asp) synthetase</fullName>
        <shortName evidence="7">Glu-Q-RSs</shortName>
        <ecNumber evidence="7">6.1.1.-</ecNumber>
    </recommendedName>
</protein>
<dbReference type="GO" id="GO:0004818">
    <property type="term" value="F:glutamate-tRNA ligase activity"/>
    <property type="evidence" value="ECO:0007669"/>
    <property type="project" value="TreeGrafter"/>
</dbReference>
<evidence type="ECO:0000259" key="9">
    <source>
        <dbReference type="Pfam" id="PF00749"/>
    </source>
</evidence>
<dbReference type="KEGG" id="car:cauri_0169"/>
<dbReference type="PROSITE" id="PS00178">
    <property type="entry name" value="AA_TRNA_LIGASE_I"/>
    <property type="match status" value="1"/>
</dbReference>
<keyword evidence="6 7" id="KW-0030">Aminoacyl-tRNA synthetase</keyword>
<dbReference type="GO" id="GO:0006424">
    <property type="term" value="P:glutamyl-tRNA aminoacylation"/>
    <property type="evidence" value="ECO:0007669"/>
    <property type="project" value="InterPro"/>
</dbReference>
<evidence type="ECO:0000313" key="10">
    <source>
        <dbReference type="EMBL" id="ACP31768.1"/>
    </source>
</evidence>
<keyword evidence="3 7" id="KW-0547">Nucleotide-binding</keyword>
<dbReference type="Pfam" id="PF00749">
    <property type="entry name" value="tRNA-synt_1c"/>
    <property type="match status" value="1"/>
</dbReference>
<dbReference type="GO" id="GO:0005829">
    <property type="term" value="C:cytosol"/>
    <property type="evidence" value="ECO:0007669"/>
    <property type="project" value="TreeGrafter"/>
</dbReference>
<dbReference type="Proteomes" id="UP000002077">
    <property type="component" value="Chromosome"/>
</dbReference>
<feature type="short sequence motif" description="'KMSKS' region" evidence="7">
    <location>
        <begin position="349"/>
        <end position="353"/>
    </location>
</feature>
<dbReference type="InterPro" id="IPR049940">
    <property type="entry name" value="GluQ/Sye"/>
</dbReference>
<dbReference type="GO" id="GO:0005524">
    <property type="term" value="F:ATP binding"/>
    <property type="evidence" value="ECO:0007669"/>
    <property type="project" value="UniProtKB-KW"/>
</dbReference>
<evidence type="ECO:0000256" key="3">
    <source>
        <dbReference type="ARBA" id="ARBA00022741"/>
    </source>
</evidence>
<feature type="binding site" evidence="7">
    <location>
        <position position="311"/>
    </location>
    <ligand>
        <name>L-glutamate</name>
        <dbReference type="ChEBI" id="CHEBI:29985"/>
    </ligand>
</feature>
<feature type="binding site" evidence="7">
    <location>
        <begin position="110"/>
        <end position="114"/>
    </location>
    <ligand>
        <name>L-glutamate</name>
        <dbReference type="ChEBI" id="CHEBI:29985"/>
    </ligand>
</feature>
<keyword evidence="1 7" id="KW-0436">Ligase</keyword>
<dbReference type="InterPro" id="IPR020058">
    <property type="entry name" value="Glu/Gln-tRNA-synth_Ib_cat-dom"/>
</dbReference>
<sequence>MFSMVPAATRRVSRASRYWAAGTASSTLPKNLSSASTRLICSSMWADSSVGRETPGAWARAKASIFSASAESSRGYVASEAMGEILVEDPDARGTPRRLVAMDFLSPAGRYAPSPSGDLHLGNLRTALLAWLYARSSGRRFLVRVEDIDTQRSSRESAQRQLEDLAALGLDWDGEVIYQQDRYAAYEAALAQLPTFECYCSRKDIQEASRAPHAIPGQYPGTCRDLSDAERKAKRAELAAQNRVPAIRLRADVSSFTIHDAFAGEYTGEVDDFILRRGGQPPADPSQGMDWAYNLAVVVDDAFQGVDQIVRGDDLLSSAPRQAYLAHKLGYPEPEFVHVPLVLNSNNVRLSKRDGAVTLRQLLADPGRELSDVIRLLSRSLGYDAEGINTAADLLERFIPDKLSREPFVWDGTV</sequence>
<feature type="binding site" evidence="7">
    <location>
        <position position="293"/>
    </location>
    <ligand>
        <name>L-glutamate</name>
        <dbReference type="ChEBI" id="CHEBI:29985"/>
    </ligand>
</feature>
<evidence type="ECO:0000256" key="8">
    <source>
        <dbReference type="RuleBase" id="RU363037"/>
    </source>
</evidence>